<keyword evidence="2" id="KW-0238">DNA-binding</keyword>
<evidence type="ECO:0000256" key="2">
    <source>
        <dbReference type="ARBA" id="ARBA00023125"/>
    </source>
</evidence>
<proteinExistence type="predicted"/>
<comment type="caution">
    <text evidence="5">The sequence shown here is derived from an EMBL/GenBank/DDBJ whole genome shotgun (WGS) entry which is preliminary data.</text>
</comment>
<dbReference type="Proteomes" id="UP000325849">
    <property type="component" value="Unassembled WGS sequence"/>
</dbReference>
<evidence type="ECO:0000313" key="5">
    <source>
        <dbReference type="EMBL" id="MPY32948.1"/>
    </source>
</evidence>
<evidence type="ECO:0000256" key="1">
    <source>
        <dbReference type="ARBA" id="ARBA00023015"/>
    </source>
</evidence>
<accession>A0A5N8VFW4</accession>
<dbReference type="CDD" id="cd06170">
    <property type="entry name" value="LuxR_C_like"/>
    <property type="match status" value="1"/>
</dbReference>
<evidence type="ECO:0000313" key="6">
    <source>
        <dbReference type="Proteomes" id="UP000325849"/>
    </source>
</evidence>
<dbReference type="OrthoDB" id="9808843at2"/>
<dbReference type="Pfam" id="PF00196">
    <property type="entry name" value="GerE"/>
    <property type="match status" value="1"/>
</dbReference>
<keyword evidence="3" id="KW-0804">Transcription</keyword>
<dbReference type="SMART" id="SM00421">
    <property type="entry name" value="HTH_LUXR"/>
    <property type="match status" value="1"/>
</dbReference>
<dbReference type="SUPFAM" id="SSF46894">
    <property type="entry name" value="C-terminal effector domain of the bipartite response regulators"/>
    <property type="match status" value="1"/>
</dbReference>
<keyword evidence="1" id="KW-0805">Transcription regulation</keyword>
<dbReference type="EMBL" id="VJZD01000060">
    <property type="protein sequence ID" value="MPY32948.1"/>
    <property type="molecule type" value="Genomic_DNA"/>
</dbReference>
<dbReference type="GO" id="GO:0003677">
    <property type="term" value="F:DNA binding"/>
    <property type="evidence" value="ECO:0007669"/>
    <property type="project" value="UniProtKB-KW"/>
</dbReference>
<dbReference type="PANTHER" id="PTHR44688:SF16">
    <property type="entry name" value="DNA-BINDING TRANSCRIPTIONAL ACTIVATOR DEVR_DOSR"/>
    <property type="match status" value="1"/>
</dbReference>
<dbReference type="PROSITE" id="PS50043">
    <property type="entry name" value="HTH_LUXR_2"/>
    <property type="match status" value="1"/>
</dbReference>
<dbReference type="PANTHER" id="PTHR44688">
    <property type="entry name" value="DNA-BINDING TRANSCRIPTIONAL ACTIVATOR DEVR_DOSR"/>
    <property type="match status" value="1"/>
</dbReference>
<organism evidence="5 6">
    <name type="scientific">Streptomyces adustus</name>
    <dbReference type="NCBI Taxonomy" id="1609272"/>
    <lineage>
        <taxon>Bacteria</taxon>
        <taxon>Bacillati</taxon>
        <taxon>Actinomycetota</taxon>
        <taxon>Actinomycetes</taxon>
        <taxon>Kitasatosporales</taxon>
        <taxon>Streptomycetaceae</taxon>
        <taxon>Streptomyces</taxon>
    </lineage>
</organism>
<gene>
    <name evidence="5" type="ORF">FNH09_17265</name>
</gene>
<evidence type="ECO:0000256" key="3">
    <source>
        <dbReference type="ARBA" id="ARBA00023163"/>
    </source>
</evidence>
<dbReference type="GO" id="GO:0006355">
    <property type="term" value="P:regulation of DNA-templated transcription"/>
    <property type="evidence" value="ECO:0007669"/>
    <property type="project" value="InterPro"/>
</dbReference>
<name>A0A5N8VFW4_9ACTN</name>
<dbReference type="InterPro" id="IPR016032">
    <property type="entry name" value="Sig_transdc_resp-reg_C-effctor"/>
</dbReference>
<dbReference type="PRINTS" id="PR00038">
    <property type="entry name" value="HTHLUXR"/>
</dbReference>
<dbReference type="Gene3D" id="3.40.50.2300">
    <property type="match status" value="1"/>
</dbReference>
<dbReference type="AlphaFoldDB" id="A0A5N8VFW4"/>
<protein>
    <submittedName>
        <fullName evidence="5">Response regulator transcription factor</fullName>
    </submittedName>
</protein>
<keyword evidence="6" id="KW-1185">Reference proteome</keyword>
<evidence type="ECO:0000259" key="4">
    <source>
        <dbReference type="PROSITE" id="PS50043"/>
    </source>
</evidence>
<sequence>MRQISGPWKGRSVSGSETSRRMRVVVLAEDRLTAQGVEAHVAGDERVQVLGPGDEESPDVLLLITAELAENTFAALQRYCRKDPDESPRLILVANKPTAEQLMRVIGLGLVAFMTREKTTLSDISEMLCAVARGAGSLPQSMTGSLLEQIRSRSQDGQAADRSDDSSSFTDRELAVLRQLAAGFSTTEIAAALHYSERTVKYIIHEMIVRHGLRNRVHAVAHALRQGFL</sequence>
<feature type="domain" description="HTH luxR-type" evidence="4">
    <location>
        <begin position="162"/>
        <end position="227"/>
    </location>
</feature>
<dbReference type="InterPro" id="IPR000792">
    <property type="entry name" value="Tscrpt_reg_LuxR_C"/>
</dbReference>
<reference evidence="5 6" key="1">
    <citation type="submission" date="2019-07" db="EMBL/GenBank/DDBJ databases">
        <title>New species of Amycolatopsis and Streptomyces.</title>
        <authorList>
            <person name="Duangmal K."/>
            <person name="Teo W.F.A."/>
            <person name="Lipun K."/>
        </authorList>
    </citation>
    <scope>NUCLEOTIDE SEQUENCE [LARGE SCALE GENOMIC DNA]</scope>
    <source>
        <strain evidence="5 6">NBRC 109810</strain>
    </source>
</reference>